<evidence type="ECO:0000259" key="2">
    <source>
        <dbReference type="Pfam" id="PF03724"/>
    </source>
</evidence>
<dbReference type="Pfam" id="PF03724">
    <property type="entry name" value="META"/>
    <property type="match status" value="1"/>
</dbReference>
<evidence type="ECO:0000313" key="3">
    <source>
        <dbReference type="EMBL" id="RRA98553.1"/>
    </source>
</evidence>
<dbReference type="Gene3D" id="2.40.128.270">
    <property type="match status" value="1"/>
</dbReference>
<keyword evidence="4" id="KW-1185">Reference proteome</keyword>
<organism evidence="3 4">
    <name type="scientific">Larkinella rosea</name>
    <dbReference type="NCBI Taxonomy" id="2025312"/>
    <lineage>
        <taxon>Bacteria</taxon>
        <taxon>Pseudomonadati</taxon>
        <taxon>Bacteroidota</taxon>
        <taxon>Cytophagia</taxon>
        <taxon>Cytophagales</taxon>
        <taxon>Spirosomataceae</taxon>
        <taxon>Larkinella</taxon>
    </lineage>
</organism>
<comment type="caution">
    <text evidence="3">The sequence shown here is derived from an EMBL/GenBank/DDBJ whole genome shotgun (WGS) entry which is preliminary data.</text>
</comment>
<dbReference type="InterPro" id="IPR005184">
    <property type="entry name" value="DUF306_Meta_HslJ"/>
</dbReference>
<keyword evidence="1" id="KW-0732">Signal</keyword>
<dbReference type="EMBL" id="RQJO01000015">
    <property type="protein sequence ID" value="RRA98553.1"/>
    <property type="molecule type" value="Genomic_DNA"/>
</dbReference>
<dbReference type="InterPro" id="IPR038670">
    <property type="entry name" value="HslJ-like_sf"/>
</dbReference>
<protein>
    <submittedName>
        <fullName evidence="3">META domain-containing protein</fullName>
    </submittedName>
</protein>
<proteinExistence type="predicted"/>
<feature type="chain" id="PRO_5018080161" evidence="1">
    <location>
        <begin position="21"/>
        <end position="152"/>
    </location>
</feature>
<accession>A0A3P1BDG5</accession>
<gene>
    <name evidence="3" type="ORF">EHT25_26470</name>
</gene>
<evidence type="ECO:0000313" key="4">
    <source>
        <dbReference type="Proteomes" id="UP000271925"/>
    </source>
</evidence>
<dbReference type="RefSeq" id="WP_124878315.1">
    <property type="nucleotide sequence ID" value="NZ_RQJO01000015.1"/>
</dbReference>
<name>A0A3P1BDG5_9BACT</name>
<dbReference type="PROSITE" id="PS51257">
    <property type="entry name" value="PROKAR_LIPOPROTEIN"/>
    <property type="match status" value="1"/>
</dbReference>
<sequence length="152" mass="16409">MKLILTLVSAILFMAASCNRQSSSDSTIKPLSATNAAGAYKLVQPASNYEVTLLVTPDSANTEAQNRIAYQISGRSSVNQYFGAIIGTTASDQVQVSAIGSTKMAGPPEAMQFEAAYFKKLQAVKRYELTDSQLRLFVEGETPGVLVYEKEK</sequence>
<dbReference type="Proteomes" id="UP000271925">
    <property type="component" value="Unassembled WGS sequence"/>
</dbReference>
<dbReference type="AlphaFoldDB" id="A0A3P1BDG5"/>
<feature type="domain" description="DUF306" evidence="2">
    <location>
        <begin position="71"/>
        <end position="138"/>
    </location>
</feature>
<reference evidence="3 4" key="1">
    <citation type="submission" date="2018-11" db="EMBL/GenBank/DDBJ databases">
        <authorList>
            <person name="Zhou Z."/>
            <person name="Wang G."/>
        </authorList>
    </citation>
    <scope>NUCLEOTIDE SEQUENCE [LARGE SCALE GENOMIC DNA]</scope>
    <source>
        <strain evidence="3 4">KCTC52004</strain>
    </source>
</reference>
<dbReference type="OrthoDB" id="953642at2"/>
<evidence type="ECO:0000256" key="1">
    <source>
        <dbReference type="SAM" id="SignalP"/>
    </source>
</evidence>
<feature type="signal peptide" evidence="1">
    <location>
        <begin position="1"/>
        <end position="20"/>
    </location>
</feature>